<dbReference type="GO" id="GO:0006270">
    <property type="term" value="P:DNA replication initiation"/>
    <property type="evidence" value="ECO:0007669"/>
    <property type="project" value="TreeGrafter"/>
</dbReference>
<organism evidence="2 3">
    <name type="scientific">Pontivivens ytuae</name>
    <dbReference type="NCBI Taxonomy" id="2789856"/>
    <lineage>
        <taxon>Bacteria</taxon>
        <taxon>Pseudomonadati</taxon>
        <taxon>Pseudomonadota</taxon>
        <taxon>Alphaproteobacteria</taxon>
        <taxon>Rhodobacterales</taxon>
        <taxon>Paracoccaceae</taxon>
        <taxon>Pontivivens</taxon>
    </lineage>
</organism>
<dbReference type="InterPro" id="IPR027417">
    <property type="entry name" value="P-loop_NTPase"/>
</dbReference>
<accession>A0A7S9QF26</accession>
<dbReference type="GO" id="GO:0003688">
    <property type="term" value="F:DNA replication origin binding"/>
    <property type="evidence" value="ECO:0007669"/>
    <property type="project" value="TreeGrafter"/>
</dbReference>
<sequence>MVDDWANWPGGKLAVTGGAGSGKTHLAHVWAEATGAPVIEAAALTEAEVPALAAGGFAAVEGVDALAELEDPRPREAALFHLHNMLAATGGRLLVTGQGAPLTWRLATADLASRLQSAAHVALGAPDDALLMAVIVKVATDRQMEIDPRLPEFLARRLDRSLSMVARTVETLDAAALARRRRITVPFAREVLGL</sequence>
<evidence type="ECO:0000259" key="1">
    <source>
        <dbReference type="Pfam" id="PF22688"/>
    </source>
</evidence>
<dbReference type="AlphaFoldDB" id="A0A7S9QF26"/>
<gene>
    <name evidence="2" type="ORF">I0K15_01890</name>
</gene>
<dbReference type="PANTHER" id="PTHR30050">
    <property type="entry name" value="CHROMOSOMAL REPLICATION INITIATOR PROTEIN DNAA"/>
    <property type="match status" value="1"/>
</dbReference>
<proteinExistence type="predicted"/>
<dbReference type="KEGG" id="poz:I0K15_01890"/>
<dbReference type="InterPro" id="IPR055199">
    <property type="entry name" value="Hda_lid"/>
</dbReference>
<dbReference type="Gene3D" id="1.10.8.60">
    <property type="match status" value="1"/>
</dbReference>
<evidence type="ECO:0000313" key="3">
    <source>
        <dbReference type="Proteomes" id="UP000594800"/>
    </source>
</evidence>
<dbReference type="Pfam" id="PF22688">
    <property type="entry name" value="Hda_lid"/>
    <property type="match status" value="1"/>
</dbReference>
<name>A0A7S9QF26_9RHOB</name>
<keyword evidence="3" id="KW-1185">Reference proteome</keyword>
<feature type="domain" description="Hda lid" evidence="1">
    <location>
        <begin position="132"/>
        <end position="192"/>
    </location>
</feature>
<dbReference type="SUPFAM" id="SSF52540">
    <property type="entry name" value="P-loop containing nucleoside triphosphate hydrolases"/>
    <property type="match status" value="1"/>
</dbReference>
<evidence type="ECO:0000313" key="2">
    <source>
        <dbReference type="EMBL" id="QPH56077.1"/>
    </source>
</evidence>
<dbReference type="EMBL" id="CP064942">
    <property type="protein sequence ID" value="QPH56077.1"/>
    <property type="molecule type" value="Genomic_DNA"/>
</dbReference>
<dbReference type="Gene3D" id="3.40.50.300">
    <property type="entry name" value="P-loop containing nucleotide triphosphate hydrolases"/>
    <property type="match status" value="1"/>
</dbReference>
<reference evidence="2 3" key="1">
    <citation type="submission" date="2020-11" db="EMBL/GenBank/DDBJ databases">
        <title>Description of Pontivivens ytuae sp. nov. isolated from deep sea sediment of Mariana Trench.</title>
        <authorList>
            <person name="Wang Z."/>
            <person name="Sun Q.-L."/>
            <person name="Xu X.-D."/>
            <person name="Tang Y.-Z."/>
            <person name="Zhang J."/>
        </authorList>
    </citation>
    <scope>NUCLEOTIDE SEQUENCE [LARGE SCALE GENOMIC DNA]</scope>
    <source>
        <strain evidence="2 3">MT2928</strain>
    </source>
</reference>
<dbReference type="PANTHER" id="PTHR30050:SF5">
    <property type="entry name" value="DNAA REGULATORY INACTIVATOR HDA"/>
    <property type="match status" value="1"/>
</dbReference>
<dbReference type="Proteomes" id="UP000594800">
    <property type="component" value="Chromosome"/>
</dbReference>
<dbReference type="GO" id="GO:0005886">
    <property type="term" value="C:plasma membrane"/>
    <property type="evidence" value="ECO:0007669"/>
    <property type="project" value="TreeGrafter"/>
</dbReference>
<protein>
    <recommendedName>
        <fullName evidence="1">Hda lid domain-containing protein</fullName>
    </recommendedName>
</protein>